<dbReference type="EC" id="2.7.11.1" evidence="1"/>
<dbReference type="SMART" id="SM00220">
    <property type="entry name" value="S_TKc"/>
    <property type="match status" value="1"/>
</dbReference>
<dbReference type="Proteomes" id="UP000516437">
    <property type="component" value="Chromosome 4"/>
</dbReference>
<dbReference type="PANTHER" id="PTHR13902">
    <property type="entry name" value="SERINE/THREONINE-PROTEIN KINASE WNK WITH NO LYSINE -RELATED"/>
    <property type="match status" value="1"/>
</dbReference>
<evidence type="ECO:0000256" key="4">
    <source>
        <dbReference type="ARBA" id="ARBA00022741"/>
    </source>
</evidence>
<dbReference type="PROSITE" id="PS50011">
    <property type="entry name" value="PROTEIN_KINASE_DOM"/>
    <property type="match status" value="1"/>
</dbReference>
<dbReference type="Gene3D" id="1.10.510.10">
    <property type="entry name" value="Transferase(Phosphotransferase) domain 1"/>
    <property type="match status" value="1"/>
</dbReference>
<dbReference type="GO" id="GO:0005524">
    <property type="term" value="F:ATP binding"/>
    <property type="evidence" value="ECO:0007669"/>
    <property type="project" value="UniProtKB-KW"/>
</dbReference>
<dbReference type="PROSITE" id="PS00108">
    <property type="entry name" value="PROTEIN_KINASE_ST"/>
    <property type="match status" value="1"/>
</dbReference>
<keyword evidence="2" id="KW-0723">Serine/threonine-protein kinase</keyword>
<dbReference type="InterPro" id="IPR024678">
    <property type="entry name" value="Kinase_OSR1/WNK_CCT"/>
</dbReference>
<dbReference type="InterPro" id="IPR050588">
    <property type="entry name" value="WNK_Ser-Thr_kinase"/>
</dbReference>
<dbReference type="InterPro" id="IPR008271">
    <property type="entry name" value="Ser/Thr_kinase_AS"/>
</dbReference>
<dbReference type="AlphaFoldDB" id="A0A6A1VRG4"/>
<evidence type="ECO:0000313" key="11">
    <source>
        <dbReference type="Proteomes" id="UP000516437"/>
    </source>
</evidence>
<dbReference type="InterPro" id="IPR011009">
    <property type="entry name" value="Kinase-like_dom_sf"/>
</dbReference>
<keyword evidence="5 10" id="KW-0418">Kinase</keyword>
<dbReference type="InterPro" id="IPR000719">
    <property type="entry name" value="Prot_kinase_dom"/>
</dbReference>
<reference evidence="10 11" key="1">
    <citation type="journal article" date="2019" name="Plant Biotechnol. J.">
        <title>The red bayberry genome and genetic basis of sex determination.</title>
        <authorList>
            <person name="Jia H.M."/>
            <person name="Jia H.J."/>
            <person name="Cai Q.L."/>
            <person name="Wang Y."/>
            <person name="Zhao H.B."/>
            <person name="Yang W.F."/>
            <person name="Wang G.Y."/>
            <person name="Li Y.H."/>
            <person name="Zhan D.L."/>
            <person name="Shen Y.T."/>
            <person name="Niu Q.F."/>
            <person name="Chang L."/>
            <person name="Qiu J."/>
            <person name="Zhao L."/>
            <person name="Xie H.B."/>
            <person name="Fu W.Y."/>
            <person name="Jin J."/>
            <person name="Li X.W."/>
            <person name="Jiao Y."/>
            <person name="Zhou C.C."/>
            <person name="Tu T."/>
            <person name="Chai C.Y."/>
            <person name="Gao J.L."/>
            <person name="Fan L.J."/>
            <person name="van de Weg E."/>
            <person name="Wang J.Y."/>
            <person name="Gao Z.S."/>
        </authorList>
    </citation>
    <scope>NUCLEOTIDE SEQUENCE [LARGE SCALE GENOMIC DNA]</scope>
    <source>
        <tissue evidence="10">Leaves</tissue>
    </source>
</reference>
<dbReference type="Pfam" id="PF00069">
    <property type="entry name" value="Pkinase"/>
    <property type="match status" value="1"/>
</dbReference>
<comment type="caution">
    <text evidence="10">The sequence shown here is derived from an EMBL/GenBank/DDBJ whole genome shotgun (WGS) entry which is preliminary data.</text>
</comment>
<dbReference type="Pfam" id="PF12202">
    <property type="entry name" value="OSR1_C"/>
    <property type="match status" value="1"/>
</dbReference>
<evidence type="ECO:0000256" key="6">
    <source>
        <dbReference type="ARBA" id="ARBA00022840"/>
    </source>
</evidence>
<dbReference type="OrthoDB" id="4062651at2759"/>
<dbReference type="EMBL" id="RXIC02000022">
    <property type="protein sequence ID" value="KAB1215524.1"/>
    <property type="molecule type" value="Genomic_DNA"/>
</dbReference>
<feature type="domain" description="Protein kinase" evidence="9">
    <location>
        <begin position="26"/>
        <end position="283"/>
    </location>
</feature>
<dbReference type="Gene3D" id="3.30.200.20">
    <property type="entry name" value="Phosphorylase Kinase, domain 1"/>
    <property type="match status" value="1"/>
</dbReference>
<evidence type="ECO:0000256" key="1">
    <source>
        <dbReference type="ARBA" id="ARBA00012513"/>
    </source>
</evidence>
<evidence type="ECO:0000256" key="2">
    <source>
        <dbReference type="ARBA" id="ARBA00022527"/>
    </source>
</evidence>
<dbReference type="Gene3D" id="3.10.20.90">
    <property type="entry name" value="Phosphatidylinositol 3-kinase Catalytic Subunit, Chain A, domain 1"/>
    <property type="match status" value="1"/>
</dbReference>
<comment type="catalytic activity">
    <reaction evidence="7">
        <text>L-threonyl-[protein] + ATP = O-phospho-L-threonyl-[protein] + ADP + H(+)</text>
        <dbReference type="Rhea" id="RHEA:46608"/>
        <dbReference type="Rhea" id="RHEA-COMP:11060"/>
        <dbReference type="Rhea" id="RHEA-COMP:11605"/>
        <dbReference type="ChEBI" id="CHEBI:15378"/>
        <dbReference type="ChEBI" id="CHEBI:30013"/>
        <dbReference type="ChEBI" id="CHEBI:30616"/>
        <dbReference type="ChEBI" id="CHEBI:61977"/>
        <dbReference type="ChEBI" id="CHEBI:456216"/>
        <dbReference type="EC" id="2.7.11.1"/>
    </reaction>
</comment>
<name>A0A6A1VRG4_9ROSI</name>
<evidence type="ECO:0000256" key="3">
    <source>
        <dbReference type="ARBA" id="ARBA00022679"/>
    </source>
</evidence>
<protein>
    <recommendedName>
        <fullName evidence="1">non-specific serine/threonine protein kinase</fullName>
        <ecNumber evidence="1">2.7.11.1</ecNumber>
    </recommendedName>
</protein>
<comment type="catalytic activity">
    <reaction evidence="8">
        <text>L-seryl-[protein] + ATP = O-phospho-L-seryl-[protein] + ADP + H(+)</text>
        <dbReference type="Rhea" id="RHEA:17989"/>
        <dbReference type="Rhea" id="RHEA-COMP:9863"/>
        <dbReference type="Rhea" id="RHEA-COMP:11604"/>
        <dbReference type="ChEBI" id="CHEBI:15378"/>
        <dbReference type="ChEBI" id="CHEBI:29999"/>
        <dbReference type="ChEBI" id="CHEBI:30616"/>
        <dbReference type="ChEBI" id="CHEBI:83421"/>
        <dbReference type="ChEBI" id="CHEBI:456216"/>
        <dbReference type="EC" id="2.7.11.1"/>
    </reaction>
</comment>
<dbReference type="FunFam" id="3.30.200.20:FF:000075">
    <property type="entry name" value="Probable serine/threonine-protein kinase WNK1"/>
    <property type="match status" value="1"/>
</dbReference>
<keyword evidence="6" id="KW-0067">ATP-binding</keyword>
<dbReference type="CDD" id="cd13983">
    <property type="entry name" value="STKc_WNK"/>
    <property type="match status" value="1"/>
</dbReference>
<evidence type="ECO:0000256" key="8">
    <source>
        <dbReference type="ARBA" id="ARBA00048679"/>
    </source>
</evidence>
<keyword evidence="4" id="KW-0547">Nucleotide-binding</keyword>
<evidence type="ECO:0000256" key="7">
    <source>
        <dbReference type="ARBA" id="ARBA00047899"/>
    </source>
</evidence>
<accession>A0A6A1VRG4</accession>
<dbReference type="FunFam" id="1.10.510.10:FF:000046">
    <property type="entry name" value="probable serine/threonine-protein kinase WNK9"/>
    <property type="match status" value="1"/>
</dbReference>
<proteinExistence type="predicted"/>
<sequence length="644" mass="72195">MDFITAVKSGAHDCEVVEKDPTGRYVRYEEVLGRGAFKTVYKAFDEVDGIEVAWNQVNIDDVLQSSDQLERLYSEVHLLKSLKHENIIKFYNSWVDDKNKTINMITELFTSGSLRQYRKKHKSVDMKAIKNWARQILRGLSYLHGHDPPIIHRDLKCDNIFVNGNTGEVKIGDLGLAIVMQQPTARSVIGTPEFMAPELYEEEYNDLVDIYSFGMCMLEMVTCEYPYAECKNPAQIYKKVTSDIKPASLSKVNDPQVKQFIERCLVPASVRLPAIELLKDPFLGTGNLKDLVSDTLRVPNNLPILVNAIQPESHAMEIDYDCKKLSVDCSIKSVDRTSDSSTVELQRLTETHEFRLRGEKNEENTISLTLRIAGIAESCGWVRNIHNIHFPFYLYSDTAMSIAEEMVEHLNLSIEDVVVISELIDSLIIKLVPTWKPSSGNCSSEANSSFGDSPILHIGGNSGSLKAPVEAVRKHNVLPQLAVVEDEDNQESTVSDISAEYGASMASDACHDDALESDYYSLDEGSKALNGYGFNSESGVYDHGGQNEKTYKDIVGESDMINQPAKNSATSYVDSCSGMSKNFSLSSICSLSLADKDQYGELKLELDAIDTQYHQRLIELLRMREEAIENAKRRWISKKKISVV</sequence>
<gene>
    <name evidence="10" type="ORF">CJ030_MR4G009035</name>
</gene>
<keyword evidence="3" id="KW-0808">Transferase</keyword>
<evidence type="ECO:0000259" key="9">
    <source>
        <dbReference type="PROSITE" id="PS50011"/>
    </source>
</evidence>
<evidence type="ECO:0000256" key="5">
    <source>
        <dbReference type="ARBA" id="ARBA00022777"/>
    </source>
</evidence>
<keyword evidence="11" id="KW-1185">Reference proteome</keyword>
<dbReference type="SUPFAM" id="SSF56112">
    <property type="entry name" value="Protein kinase-like (PK-like)"/>
    <property type="match status" value="1"/>
</dbReference>
<organism evidence="10 11">
    <name type="scientific">Morella rubra</name>
    <name type="common">Chinese bayberry</name>
    <dbReference type="NCBI Taxonomy" id="262757"/>
    <lineage>
        <taxon>Eukaryota</taxon>
        <taxon>Viridiplantae</taxon>
        <taxon>Streptophyta</taxon>
        <taxon>Embryophyta</taxon>
        <taxon>Tracheophyta</taxon>
        <taxon>Spermatophyta</taxon>
        <taxon>Magnoliopsida</taxon>
        <taxon>eudicotyledons</taxon>
        <taxon>Gunneridae</taxon>
        <taxon>Pentapetalae</taxon>
        <taxon>rosids</taxon>
        <taxon>fabids</taxon>
        <taxon>Fagales</taxon>
        <taxon>Myricaceae</taxon>
        <taxon>Morella</taxon>
    </lineage>
</organism>
<dbReference type="GO" id="GO:0004674">
    <property type="term" value="F:protein serine/threonine kinase activity"/>
    <property type="evidence" value="ECO:0007669"/>
    <property type="project" value="UniProtKB-KW"/>
</dbReference>
<evidence type="ECO:0000313" key="10">
    <source>
        <dbReference type="EMBL" id="KAB1215524.1"/>
    </source>
</evidence>